<dbReference type="InterPro" id="IPR000944">
    <property type="entry name" value="Tscrpt_reg_Rrf2"/>
</dbReference>
<dbReference type="GO" id="GO:0003700">
    <property type="term" value="F:DNA-binding transcription factor activity"/>
    <property type="evidence" value="ECO:0007669"/>
    <property type="project" value="TreeGrafter"/>
</dbReference>
<dbReference type="SUPFAM" id="SSF46785">
    <property type="entry name" value="Winged helix' DNA-binding domain"/>
    <property type="match status" value="1"/>
</dbReference>
<gene>
    <name evidence="1" type="ORF">SAMN05444817_11259</name>
</gene>
<name>A0A1N7JZ59_9CORY</name>
<dbReference type="STRING" id="1161099.SAMN05444817_11259"/>
<dbReference type="PANTHER" id="PTHR33221">
    <property type="entry name" value="WINGED HELIX-TURN-HELIX TRANSCRIPTIONAL REGULATOR, RRF2 FAMILY"/>
    <property type="match status" value="1"/>
</dbReference>
<dbReference type="Pfam" id="PF02082">
    <property type="entry name" value="Rrf2"/>
    <property type="match status" value="1"/>
</dbReference>
<evidence type="ECO:0000313" key="2">
    <source>
        <dbReference type="Proteomes" id="UP000186292"/>
    </source>
</evidence>
<sequence>MKLPRGAEWMAHCLVALAVCDDVGPVPRRALSEMFDISEEYLTKQLQLLVKQGVVASAAGQRGGYRLSKSAIDITLLDVLNAIQGDAPLFNCENVRCRGIFEPEAEKIKARGKCGIRKAMLNAEKEWRESLGHVTIDSLTESVGDDGAKTMRDFVVSVRQ</sequence>
<dbReference type="Proteomes" id="UP000186292">
    <property type="component" value="Unassembled WGS sequence"/>
</dbReference>
<proteinExistence type="predicted"/>
<organism evidence="1 2">
    <name type="scientific">Corynebacterium appendicis CIP 107643</name>
    <dbReference type="NCBI Taxonomy" id="1161099"/>
    <lineage>
        <taxon>Bacteria</taxon>
        <taxon>Bacillati</taxon>
        <taxon>Actinomycetota</taxon>
        <taxon>Actinomycetes</taxon>
        <taxon>Mycobacteriales</taxon>
        <taxon>Corynebacteriaceae</taxon>
        <taxon>Corynebacterium</taxon>
    </lineage>
</organism>
<keyword evidence="2" id="KW-1185">Reference proteome</keyword>
<reference evidence="2" key="1">
    <citation type="submission" date="2017-01" db="EMBL/GenBank/DDBJ databases">
        <authorList>
            <person name="Varghese N."/>
            <person name="Submissions S."/>
        </authorList>
    </citation>
    <scope>NUCLEOTIDE SEQUENCE [LARGE SCALE GENOMIC DNA]</scope>
    <source>
        <strain evidence="2">DSM 44531</strain>
    </source>
</reference>
<dbReference type="RefSeq" id="WP_076599766.1">
    <property type="nucleotide sequence ID" value="NZ_CP046976.1"/>
</dbReference>
<protein>
    <submittedName>
        <fullName evidence="1">Transcriptional regulator, BadM/Rrf2 family</fullName>
    </submittedName>
</protein>
<dbReference type="PROSITE" id="PS51197">
    <property type="entry name" value="HTH_RRF2_2"/>
    <property type="match status" value="1"/>
</dbReference>
<dbReference type="PANTHER" id="PTHR33221:SF13">
    <property type="entry name" value="TRANSCRIPTIONAL REGULATOR-RELATED"/>
    <property type="match status" value="1"/>
</dbReference>
<dbReference type="OrthoDB" id="9795923at2"/>
<dbReference type="Gene3D" id="1.10.10.10">
    <property type="entry name" value="Winged helix-like DNA-binding domain superfamily/Winged helix DNA-binding domain"/>
    <property type="match status" value="1"/>
</dbReference>
<dbReference type="InterPro" id="IPR036388">
    <property type="entry name" value="WH-like_DNA-bd_sf"/>
</dbReference>
<evidence type="ECO:0000313" key="1">
    <source>
        <dbReference type="EMBL" id="SIS54623.1"/>
    </source>
</evidence>
<dbReference type="PROSITE" id="PS01332">
    <property type="entry name" value="HTH_RRF2_1"/>
    <property type="match status" value="1"/>
</dbReference>
<accession>A0A1N7JZ59</accession>
<dbReference type="AlphaFoldDB" id="A0A1N7JZ59"/>
<dbReference type="EMBL" id="FTOF01000012">
    <property type="protein sequence ID" value="SIS54623.1"/>
    <property type="molecule type" value="Genomic_DNA"/>
</dbReference>
<dbReference type="NCBIfam" id="TIGR00738">
    <property type="entry name" value="rrf2_super"/>
    <property type="match status" value="1"/>
</dbReference>
<dbReference type="InterPro" id="IPR036390">
    <property type="entry name" value="WH_DNA-bd_sf"/>
</dbReference>
<dbReference type="InterPro" id="IPR030489">
    <property type="entry name" value="TR_Rrf2-type_CS"/>
</dbReference>
<dbReference type="GO" id="GO:0005829">
    <property type="term" value="C:cytosol"/>
    <property type="evidence" value="ECO:0007669"/>
    <property type="project" value="TreeGrafter"/>
</dbReference>